<organism evidence="1 2">
    <name type="scientific">Botrimarina colliarenosi</name>
    <dbReference type="NCBI Taxonomy" id="2528001"/>
    <lineage>
        <taxon>Bacteria</taxon>
        <taxon>Pseudomonadati</taxon>
        <taxon>Planctomycetota</taxon>
        <taxon>Planctomycetia</taxon>
        <taxon>Pirellulales</taxon>
        <taxon>Lacipirellulaceae</taxon>
        <taxon>Botrimarina</taxon>
    </lineage>
</organism>
<dbReference type="Gene3D" id="3.20.20.140">
    <property type="entry name" value="Metal-dependent hydrolases"/>
    <property type="match status" value="1"/>
</dbReference>
<dbReference type="EMBL" id="SJPR01000004">
    <property type="protein sequence ID" value="TWT96145.1"/>
    <property type="molecule type" value="Genomic_DNA"/>
</dbReference>
<dbReference type="OrthoDB" id="231890at2"/>
<dbReference type="Proteomes" id="UP000317421">
    <property type="component" value="Unassembled WGS sequence"/>
</dbReference>
<protein>
    <recommendedName>
        <fullName evidence="3">Glucuronate isomerase</fullName>
    </recommendedName>
</protein>
<gene>
    <name evidence="1" type="ORF">Pla108_32300</name>
</gene>
<dbReference type="SUPFAM" id="SSF51556">
    <property type="entry name" value="Metallo-dependent hydrolases"/>
    <property type="match status" value="1"/>
</dbReference>
<proteinExistence type="predicted"/>
<dbReference type="AlphaFoldDB" id="A0A5C6AAC4"/>
<keyword evidence="2" id="KW-1185">Reference proteome</keyword>
<evidence type="ECO:0008006" key="3">
    <source>
        <dbReference type="Google" id="ProtNLM"/>
    </source>
</evidence>
<comment type="caution">
    <text evidence="1">The sequence shown here is derived from an EMBL/GenBank/DDBJ whole genome shotgun (WGS) entry which is preliminary data.</text>
</comment>
<reference evidence="1 2" key="1">
    <citation type="submission" date="2019-02" db="EMBL/GenBank/DDBJ databases">
        <title>Deep-cultivation of Planctomycetes and their phenomic and genomic characterization uncovers novel biology.</title>
        <authorList>
            <person name="Wiegand S."/>
            <person name="Jogler M."/>
            <person name="Boedeker C."/>
            <person name="Pinto D."/>
            <person name="Vollmers J."/>
            <person name="Rivas-Marin E."/>
            <person name="Kohn T."/>
            <person name="Peeters S.H."/>
            <person name="Heuer A."/>
            <person name="Rast P."/>
            <person name="Oberbeckmann S."/>
            <person name="Bunk B."/>
            <person name="Jeske O."/>
            <person name="Meyerdierks A."/>
            <person name="Storesund J.E."/>
            <person name="Kallscheuer N."/>
            <person name="Luecker S."/>
            <person name="Lage O.M."/>
            <person name="Pohl T."/>
            <person name="Merkel B.J."/>
            <person name="Hornburger P."/>
            <person name="Mueller R.-W."/>
            <person name="Bruemmer F."/>
            <person name="Labrenz M."/>
            <person name="Spormann A.M."/>
            <person name="Op Den Camp H."/>
            <person name="Overmann J."/>
            <person name="Amann R."/>
            <person name="Jetten M.S.M."/>
            <person name="Mascher T."/>
            <person name="Medema M.H."/>
            <person name="Devos D.P."/>
            <person name="Kaster A.-K."/>
            <person name="Ovreas L."/>
            <person name="Rohde M."/>
            <person name="Galperin M.Y."/>
            <person name="Jogler C."/>
        </authorList>
    </citation>
    <scope>NUCLEOTIDE SEQUENCE [LARGE SCALE GENOMIC DNA]</scope>
    <source>
        <strain evidence="1 2">Pla108</strain>
    </source>
</reference>
<accession>A0A5C6AAC4</accession>
<dbReference type="RefSeq" id="WP_146445927.1">
    <property type="nucleotide sequence ID" value="NZ_SJPR01000004.1"/>
</dbReference>
<dbReference type="InterPro" id="IPR032466">
    <property type="entry name" value="Metal_Hydrolase"/>
</dbReference>
<evidence type="ECO:0000313" key="2">
    <source>
        <dbReference type="Proteomes" id="UP000317421"/>
    </source>
</evidence>
<dbReference type="Gene3D" id="1.10.2020.10">
    <property type="entry name" value="uronate isomerase, domain 2, chain A"/>
    <property type="match status" value="1"/>
</dbReference>
<sequence>MPALTPSAITTAVEQAVSEASVWDFHTHLYPPAFGTAIGRGVTADPQGLLLWGIDELLTYHYLIAEVLREAAGDGLTAERYYALSKTEQADLIWRKLFVEATPLSEACRGVVTTLTKLGLDPNEATLDGHRRWFAEQSPEEQIDRTLELAGVDTVTMTNDLFDDNERQRWLADPAPLRADPRFPTVLRFDALVTDWEHAVPRLKAWGYDVDRPLSAAAIDEVRRCLSDWITRIGPVYCAMSLPPTWRYPSDDPGVRCLTEAILPVCAEHGLPLALMIGVTRQINPAARLAGDTVGSADVESIALLCRDFPEQRFLVTLLSLENQHELAVTARKFANLTPFGCWWFLNNPSLIEEITRMRLELLGPTFIPQHSDCRVLEQLIYKWDHSRRVIAAVLGDQYAKLAAAGLVVTDSMIERDVQRLLYGNVAGLLQKDT</sequence>
<evidence type="ECO:0000313" key="1">
    <source>
        <dbReference type="EMBL" id="TWT96145.1"/>
    </source>
</evidence>
<name>A0A5C6AAC4_9BACT</name>